<feature type="non-terminal residue" evidence="1">
    <location>
        <position position="74"/>
    </location>
</feature>
<dbReference type="SUPFAM" id="SSF53448">
    <property type="entry name" value="Nucleotide-diphospho-sugar transferases"/>
    <property type="match status" value="1"/>
</dbReference>
<name>A0A2M6YTA2_9BACT</name>
<accession>A0A2M6YTA2</accession>
<dbReference type="EMBL" id="PEWY01000127">
    <property type="protein sequence ID" value="PIU36744.1"/>
    <property type="molecule type" value="Genomic_DNA"/>
</dbReference>
<sequence>MRTEVFKKLGGFDESFFAYLEDVDFFLRLATLAQDRSFGIAYDVEVLHNHMTTTKTMGNFKARQDMINWWRLFF</sequence>
<protein>
    <submittedName>
        <fullName evidence="1">Uncharacterized protein</fullName>
    </submittedName>
</protein>
<dbReference type="Proteomes" id="UP000230184">
    <property type="component" value="Unassembled WGS sequence"/>
</dbReference>
<dbReference type="AlphaFoldDB" id="A0A2M6YTA2"/>
<evidence type="ECO:0000313" key="2">
    <source>
        <dbReference type="Proteomes" id="UP000230184"/>
    </source>
</evidence>
<organism evidence="1 2">
    <name type="scientific">Candidatus Roizmanbacteria bacterium CG07_land_8_20_14_0_80_34_15</name>
    <dbReference type="NCBI Taxonomy" id="1974849"/>
    <lineage>
        <taxon>Bacteria</taxon>
        <taxon>Candidatus Roizmaniibacteriota</taxon>
    </lineage>
</organism>
<proteinExistence type="predicted"/>
<reference evidence="2" key="1">
    <citation type="submission" date="2017-09" db="EMBL/GenBank/DDBJ databases">
        <title>Depth-based differentiation of microbial function through sediment-hosted aquifers and enrichment of novel symbionts in the deep terrestrial subsurface.</title>
        <authorList>
            <person name="Probst A.J."/>
            <person name="Ladd B."/>
            <person name="Jarett J.K."/>
            <person name="Geller-Mcgrath D.E."/>
            <person name="Sieber C.M.K."/>
            <person name="Emerson J.B."/>
            <person name="Anantharaman K."/>
            <person name="Thomas B.C."/>
            <person name="Malmstrom R."/>
            <person name="Stieglmeier M."/>
            <person name="Klingl A."/>
            <person name="Woyke T."/>
            <person name="Ryan C.M."/>
            <person name="Banfield J.F."/>
        </authorList>
    </citation>
    <scope>NUCLEOTIDE SEQUENCE [LARGE SCALE GENOMIC DNA]</scope>
</reference>
<dbReference type="Gene3D" id="3.90.550.10">
    <property type="entry name" value="Spore Coat Polysaccharide Biosynthesis Protein SpsA, Chain A"/>
    <property type="match status" value="1"/>
</dbReference>
<gene>
    <name evidence="1" type="ORF">COT02_04385</name>
</gene>
<comment type="caution">
    <text evidence="1">The sequence shown here is derived from an EMBL/GenBank/DDBJ whole genome shotgun (WGS) entry which is preliminary data.</text>
</comment>
<evidence type="ECO:0000313" key="1">
    <source>
        <dbReference type="EMBL" id="PIU36744.1"/>
    </source>
</evidence>
<dbReference type="InterPro" id="IPR029044">
    <property type="entry name" value="Nucleotide-diphossugar_trans"/>
</dbReference>